<feature type="non-terminal residue" evidence="2">
    <location>
        <position position="1"/>
    </location>
</feature>
<evidence type="ECO:0000256" key="1">
    <source>
        <dbReference type="SAM" id="MobiDB-lite"/>
    </source>
</evidence>
<gene>
    <name evidence="2" type="ORF">PCOR1329_LOCUS76932</name>
</gene>
<evidence type="ECO:0000313" key="3">
    <source>
        <dbReference type="Proteomes" id="UP001189429"/>
    </source>
</evidence>
<sequence length="248" mass="27198">APTATVSTIQKINKLIRTTKDTADVFMVIPALEQLAAVGWGDAAWAAQTIGEMIVPTPLSFLDGSAETVTPISCRSCRLPGVARSSTSAEVQMMTETLDKISYMRLFIYELECGPVDHTNKQHANDKSESAGLGLRDKRTRIECLGICQQEQQTGLQICWVHSDAVLADGLAKDRAAECLLEFFGSGQRWRLVDDPIHRSARKRKSEDIDKLEHGAPVPDSADSSMLEALIYFSREKGSEDMRPSGGQ</sequence>
<dbReference type="Proteomes" id="UP001189429">
    <property type="component" value="Unassembled WGS sequence"/>
</dbReference>
<feature type="compositionally biased region" description="Basic and acidic residues" evidence="1">
    <location>
        <begin position="205"/>
        <end position="214"/>
    </location>
</feature>
<accession>A0ABN9XM60</accession>
<proteinExistence type="predicted"/>
<comment type="caution">
    <text evidence="2">The sequence shown here is derived from an EMBL/GenBank/DDBJ whole genome shotgun (WGS) entry which is preliminary data.</text>
</comment>
<protein>
    <submittedName>
        <fullName evidence="2">Uncharacterized protein</fullName>
    </submittedName>
</protein>
<organism evidence="2 3">
    <name type="scientific">Prorocentrum cordatum</name>
    <dbReference type="NCBI Taxonomy" id="2364126"/>
    <lineage>
        <taxon>Eukaryota</taxon>
        <taxon>Sar</taxon>
        <taxon>Alveolata</taxon>
        <taxon>Dinophyceae</taxon>
        <taxon>Prorocentrales</taxon>
        <taxon>Prorocentraceae</taxon>
        <taxon>Prorocentrum</taxon>
    </lineage>
</organism>
<name>A0ABN9XM60_9DINO</name>
<dbReference type="EMBL" id="CAUYUJ010020604">
    <property type="protein sequence ID" value="CAK0899424.1"/>
    <property type="molecule type" value="Genomic_DNA"/>
</dbReference>
<feature type="region of interest" description="Disordered" evidence="1">
    <location>
        <begin position="203"/>
        <end position="223"/>
    </location>
</feature>
<keyword evidence="3" id="KW-1185">Reference proteome</keyword>
<reference evidence="2" key="1">
    <citation type="submission" date="2023-10" db="EMBL/GenBank/DDBJ databases">
        <authorList>
            <person name="Chen Y."/>
            <person name="Shah S."/>
            <person name="Dougan E. K."/>
            <person name="Thang M."/>
            <person name="Chan C."/>
        </authorList>
    </citation>
    <scope>NUCLEOTIDE SEQUENCE [LARGE SCALE GENOMIC DNA]</scope>
</reference>
<evidence type="ECO:0000313" key="2">
    <source>
        <dbReference type="EMBL" id="CAK0899424.1"/>
    </source>
</evidence>